<organism evidence="2 3">
    <name type="scientific">Agrobacterium phage Atu_ph07</name>
    <dbReference type="NCBI Taxonomy" id="2024264"/>
    <lineage>
        <taxon>Viruses</taxon>
        <taxon>Duplodnaviria</taxon>
        <taxon>Heunggongvirae</taxon>
        <taxon>Uroviricota</taxon>
        <taxon>Caudoviricetes</taxon>
        <taxon>Polybotosvirus</taxon>
        <taxon>Polybotosvirus Atuph07</taxon>
    </lineage>
</organism>
<dbReference type="EMBL" id="MF403008">
    <property type="protein sequence ID" value="AUZ95397.1"/>
    <property type="molecule type" value="Genomic_DNA"/>
</dbReference>
<evidence type="ECO:0000259" key="1">
    <source>
        <dbReference type="PROSITE" id="PS50879"/>
    </source>
</evidence>
<dbReference type="InterPro" id="IPR036397">
    <property type="entry name" value="RNaseH_sf"/>
</dbReference>
<dbReference type="InterPro" id="IPR012337">
    <property type="entry name" value="RNaseH-like_sf"/>
</dbReference>
<dbReference type="Pfam" id="PF00075">
    <property type="entry name" value="RNase_H"/>
    <property type="match status" value="1"/>
</dbReference>
<dbReference type="GeneID" id="40088641"/>
<dbReference type="SUPFAM" id="SSF53098">
    <property type="entry name" value="Ribonuclease H-like"/>
    <property type="match status" value="1"/>
</dbReference>
<feature type="domain" description="RNase H type-1" evidence="1">
    <location>
        <begin position="1"/>
        <end position="122"/>
    </location>
</feature>
<dbReference type="RefSeq" id="YP_009612303.1">
    <property type="nucleotide sequence ID" value="NC_042013.1"/>
</dbReference>
<sequence length="122" mass="13874">MIIYFDGGCNPNPGMMETCYVVNGKEVYDRRNFGMGTNNVAEWSALIDALLHCEEKGYTNVTIYGDSKLVVNQAMGTWKIKKDEFNLFKTEADRIRSKVKANILYVPRDKNLAGIYLEHGKL</sequence>
<name>A0A2L0V0T1_9CAUD</name>
<dbReference type="Proteomes" id="UP000223025">
    <property type="component" value="Segment"/>
</dbReference>
<evidence type="ECO:0000313" key="3">
    <source>
        <dbReference type="Proteomes" id="UP000223025"/>
    </source>
</evidence>
<dbReference type="InterPro" id="IPR002156">
    <property type="entry name" value="RNaseH_domain"/>
</dbReference>
<keyword evidence="3" id="KW-1185">Reference proteome</keyword>
<dbReference type="PANTHER" id="PTHR46387:SF2">
    <property type="entry name" value="RIBONUCLEASE HI"/>
    <property type="match status" value="1"/>
</dbReference>
<evidence type="ECO:0000313" key="2">
    <source>
        <dbReference type="EMBL" id="AUZ95397.1"/>
    </source>
</evidence>
<reference evidence="2 3" key="1">
    <citation type="submission" date="2017-06" db="EMBL/GenBank/DDBJ databases">
        <authorList>
            <person name="Kim H.J."/>
            <person name="Triplett B.A."/>
        </authorList>
    </citation>
    <scope>NUCLEOTIDE SEQUENCE [LARGE SCALE GENOMIC DNA]</scope>
</reference>
<proteinExistence type="predicted"/>
<dbReference type="GO" id="GO:0004523">
    <property type="term" value="F:RNA-DNA hybrid ribonuclease activity"/>
    <property type="evidence" value="ECO:0007669"/>
    <property type="project" value="InterPro"/>
</dbReference>
<dbReference type="GO" id="GO:0003676">
    <property type="term" value="F:nucleic acid binding"/>
    <property type="evidence" value="ECO:0007669"/>
    <property type="project" value="InterPro"/>
</dbReference>
<dbReference type="KEGG" id="vg:40088641"/>
<protein>
    <submittedName>
        <fullName evidence="2">Phosphoglycerate mutase family protein</fullName>
    </submittedName>
</protein>
<accession>A0A2L0V0T1</accession>
<dbReference type="PROSITE" id="PS50879">
    <property type="entry name" value="RNASE_H_1"/>
    <property type="match status" value="1"/>
</dbReference>
<dbReference type="Gene3D" id="3.30.420.10">
    <property type="entry name" value="Ribonuclease H-like superfamily/Ribonuclease H"/>
    <property type="match status" value="1"/>
</dbReference>
<dbReference type="PANTHER" id="PTHR46387">
    <property type="entry name" value="POLYNUCLEOTIDYL TRANSFERASE, RIBONUCLEASE H-LIKE SUPERFAMILY PROTEIN"/>
    <property type="match status" value="1"/>
</dbReference>